<dbReference type="InterPro" id="IPR029447">
    <property type="entry name" value="DUF4439"/>
</dbReference>
<evidence type="ECO:0000313" key="2">
    <source>
        <dbReference type="EMBL" id="NKX91792.1"/>
    </source>
</evidence>
<evidence type="ECO:0000259" key="1">
    <source>
        <dbReference type="Pfam" id="PF14530"/>
    </source>
</evidence>
<dbReference type="AlphaFoldDB" id="A0A9X5FBQ0"/>
<keyword evidence="3" id="KW-1185">Reference proteome</keyword>
<organism evidence="2 3">
    <name type="scientific">Sanguibacter hominis ATCC BAA-789</name>
    <dbReference type="NCBI Taxonomy" id="1312740"/>
    <lineage>
        <taxon>Bacteria</taxon>
        <taxon>Bacillati</taxon>
        <taxon>Actinomycetota</taxon>
        <taxon>Actinomycetes</taxon>
        <taxon>Micrococcales</taxon>
        <taxon>Sanguibacteraceae</taxon>
        <taxon>Sanguibacter</taxon>
    </lineage>
</organism>
<comment type="caution">
    <text evidence="2">The sequence shown here is derived from an EMBL/GenBank/DDBJ whole genome shotgun (WGS) entry which is preliminary data.</text>
</comment>
<accession>A0A9X5FBQ0</accession>
<evidence type="ECO:0000313" key="3">
    <source>
        <dbReference type="Proteomes" id="UP000774283"/>
    </source>
</evidence>
<name>A0A9X5FBQ0_9MICO</name>
<dbReference type="Pfam" id="PF14530">
    <property type="entry name" value="DUF4439"/>
    <property type="match status" value="1"/>
</dbReference>
<proteinExistence type="predicted"/>
<sequence>MEPHPLLPPAAPTVVVTSRGRAHRGPLGGQVRRLTAAAAVVAMLTGCGVRMETPSPTQPVPDAVEAARRAAVQDVVDVEAQARATIAALPADAKGDAKRTTDGQRESLQAVLDDAGAHLAALGGQYVSGLLDADGVPLPAEPTPAVAEPGTQQTVDRLVQSYARARGALTTQEDDAVARLMASVAVAQLTRAQSLAAAGGDTLPEIDAPVSAQVPDTLPDGVDADLVPLVAAEDAAGYTYEVLAARTSEAERVAARTRAAQHRERAEAWARLAEVDGTAQDPRQIAYALPDGLLADPADTTGVHTLETNLAASYATLVSQVAPEQRTAMLDLLTDTYGAALTWGAAPVAFPGLPERLPAS</sequence>
<reference evidence="2 3" key="1">
    <citation type="submission" date="2020-04" db="EMBL/GenBank/DDBJ databases">
        <title>MicrobeNet Type strains.</title>
        <authorList>
            <person name="Nicholson A.C."/>
        </authorList>
    </citation>
    <scope>NUCLEOTIDE SEQUENCE [LARGE SCALE GENOMIC DNA]</scope>
    <source>
        <strain evidence="2 3">ATCC BAA-789</strain>
    </source>
</reference>
<dbReference type="SUPFAM" id="SSF47240">
    <property type="entry name" value="Ferritin-like"/>
    <property type="match status" value="1"/>
</dbReference>
<dbReference type="RefSeq" id="WP_168445915.1">
    <property type="nucleotide sequence ID" value="NZ_JAAXOW010000001.1"/>
</dbReference>
<dbReference type="Proteomes" id="UP000774283">
    <property type="component" value="Unassembled WGS sequence"/>
</dbReference>
<dbReference type="InterPro" id="IPR009078">
    <property type="entry name" value="Ferritin-like_SF"/>
</dbReference>
<gene>
    <name evidence="2" type="ORF">HF995_00625</name>
</gene>
<dbReference type="EMBL" id="JAAXOW010000001">
    <property type="protein sequence ID" value="NKX91792.1"/>
    <property type="molecule type" value="Genomic_DNA"/>
</dbReference>
<protein>
    <submittedName>
        <fullName evidence="2">DUF4439 domain-containing protein</fullName>
    </submittedName>
</protein>
<dbReference type="InterPro" id="IPR012347">
    <property type="entry name" value="Ferritin-like"/>
</dbReference>
<feature type="domain" description="DUF4439" evidence="1">
    <location>
        <begin position="230"/>
        <end position="355"/>
    </location>
</feature>
<dbReference type="Gene3D" id="1.20.1260.10">
    <property type="match status" value="1"/>
</dbReference>